<evidence type="ECO:0000256" key="4">
    <source>
        <dbReference type="PROSITE-ProRule" id="PRU00335"/>
    </source>
</evidence>
<dbReference type="SUPFAM" id="SSF46689">
    <property type="entry name" value="Homeodomain-like"/>
    <property type="match status" value="1"/>
</dbReference>
<dbReference type="HOGENOM" id="CLU_069356_27_0_6"/>
<keyword evidence="3" id="KW-0804">Transcription</keyword>
<dbReference type="GO" id="GO:0003700">
    <property type="term" value="F:DNA-binding transcription factor activity"/>
    <property type="evidence" value="ECO:0007669"/>
    <property type="project" value="TreeGrafter"/>
</dbReference>
<gene>
    <name evidence="6" type="ordered locus">Fraau_1614</name>
</gene>
<dbReference type="EMBL" id="CP003350">
    <property type="protein sequence ID" value="AFC86030.1"/>
    <property type="molecule type" value="Genomic_DNA"/>
</dbReference>
<dbReference type="AlphaFoldDB" id="H8L6U4"/>
<evidence type="ECO:0000259" key="5">
    <source>
        <dbReference type="PROSITE" id="PS50977"/>
    </source>
</evidence>
<dbReference type="PRINTS" id="PR00455">
    <property type="entry name" value="HTHTETR"/>
</dbReference>
<dbReference type="PROSITE" id="PS50977">
    <property type="entry name" value="HTH_TETR_2"/>
    <property type="match status" value="1"/>
</dbReference>
<dbReference type="PROSITE" id="PS01081">
    <property type="entry name" value="HTH_TETR_1"/>
    <property type="match status" value="1"/>
</dbReference>
<dbReference type="PANTHER" id="PTHR30055">
    <property type="entry name" value="HTH-TYPE TRANSCRIPTIONAL REGULATOR RUTR"/>
    <property type="match status" value="1"/>
</dbReference>
<organism evidence="6 7">
    <name type="scientific">Frateuria aurantia (strain ATCC 33424 / DSM 6220 / KCTC 2777 / LMG 1558 / NBRC 3245 / NCIMB 13370)</name>
    <name type="common">Acetobacter aurantius</name>
    <dbReference type="NCBI Taxonomy" id="767434"/>
    <lineage>
        <taxon>Bacteria</taxon>
        <taxon>Pseudomonadati</taxon>
        <taxon>Pseudomonadota</taxon>
        <taxon>Gammaproteobacteria</taxon>
        <taxon>Lysobacterales</taxon>
        <taxon>Rhodanobacteraceae</taxon>
        <taxon>Frateuria</taxon>
    </lineage>
</organism>
<feature type="domain" description="HTH tetR-type" evidence="5">
    <location>
        <begin position="10"/>
        <end position="70"/>
    </location>
</feature>
<keyword evidence="2 4" id="KW-0238">DNA-binding</keyword>
<keyword evidence="1" id="KW-0805">Transcription regulation</keyword>
<dbReference type="PANTHER" id="PTHR30055:SF224">
    <property type="entry name" value="TRANSCRIPTIONAL REGULATOR TETR FAMILY"/>
    <property type="match status" value="1"/>
</dbReference>
<accession>H8L6U4</accession>
<dbReference type="RefSeq" id="WP_014403035.1">
    <property type="nucleotide sequence ID" value="NC_017033.1"/>
</dbReference>
<feature type="DNA-binding region" description="H-T-H motif" evidence="4">
    <location>
        <begin position="33"/>
        <end position="52"/>
    </location>
</feature>
<evidence type="ECO:0000313" key="7">
    <source>
        <dbReference type="Proteomes" id="UP000005234"/>
    </source>
</evidence>
<protein>
    <submittedName>
        <fullName evidence="6">Transcriptional regulator</fullName>
    </submittedName>
</protein>
<evidence type="ECO:0000313" key="6">
    <source>
        <dbReference type="EMBL" id="AFC86030.1"/>
    </source>
</evidence>
<dbReference type="InterPro" id="IPR039536">
    <property type="entry name" value="TetR_C_Proteobacteria"/>
</dbReference>
<dbReference type="Proteomes" id="UP000005234">
    <property type="component" value="Chromosome"/>
</dbReference>
<proteinExistence type="predicted"/>
<dbReference type="FunFam" id="1.10.10.60:FF:000141">
    <property type="entry name" value="TetR family transcriptional regulator"/>
    <property type="match status" value="1"/>
</dbReference>
<dbReference type="Pfam" id="PF00440">
    <property type="entry name" value="TetR_N"/>
    <property type="match status" value="1"/>
</dbReference>
<dbReference type="KEGG" id="fau:Fraau_1614"/>
<dbReference type="InterPro" id="IPR050109">
    <property type="entry name" value="HTH-type_TetR-like_transc_reg"/>
</dbReference>
<dbReference type="eggNOG" id="COG1309">
    <property type="taxonomic scope" value="Bacteria"/>
</dbReference>
<sequence>MTSSSLRLSERKRAAIVQAAVSEFRTAGYEATSMDRIAAMAGVSKRTVYNHFPSKEALFELILEQLWEWSTGDEEPRYVQERPLRPQLHALLMAKLRLLGDVNFIDLARVALAEVIHAPERAQGIIRRIETVECGLTAWIRSATAAGRLQLDDPEFAARQLHGLLKSFAFWPQITLGLAPLDEAEGLRVVDSAVTMFLASYQSGD</sequence>
<evidence type="ECO:0000256" key="2">
    <source>
        <dbReference type="ARBA" id="ARBA00023125"/>
    </source>
</evidence>
<dbReference type="SUPFAM" id="SSF48498">
    <property type="entry name" value="Tetracyclin repressor-like, C-terminal domain"/>
    <property type="match status" value="1"/>
</dbReference>
<dbReference type="InterPro" id="IPR009057">
    <property type="entry name" value="Homeodomain-like_sf"/>
</dbReference>
<evidence type="ECO:0000256" key="1">
    <source>
        <dbReference type="ARBA" id="ARBA00023015"/>
    </source>
</evidence>
<evidence type="ECO:0000256" key="3">
    <source>
        <dbReference type="ARBA" id="ARBA00023163"/>
    </source>
</evidence>
<dbReference type="InterPro" id="IPR036271">
    <property type="entry name" value="Tet_transcr_reg_TetR-rel_C_sf"/>
</dbReference>
<dbReference type="Pfam" id="PF14246">
    <property type="entry name" value="TetR_C_7"/>
    <property type="match status" value="1"/>
</dbReference>
<dbReference type="STRING" id="767434.Fraau_1614"/>
<dbReference type="GO" id="GO:0000976">
    <property type="term" value="F:transcription cis-regulatory region binding"/>
    <property type="evidence" value="ECO:0007669"/>
    <property type="project" value="TreeGrafter"/>
</dbReference>
<name>H8L6U4_FRAAD</name>
<dbReference type="OrthoDB" id="8535430at2"/>
<reference evidence="6" key="1">
    <citation type="submission" date="2012-02" db="EMBL/GenBank/DDBJ databases">
        <title>The complete genome of Frateuria aurantia DSM 6220.</title>
        <authorList>
            <consortium name="US DOE Joint Genome Institute (JGI-PGF)"/>
            <person name="Lucas S."/>
            <person name="Copeland A."/>
            <person name="Lapidus A."/>
            <person name="Glavina del Rio T."/>
            <person name="Dalin E."/>
            <person name="Tice H."/>
            <person name="Bruce D."/>
            <person name="Goodwin L."/>
            <person name="Pitluck S."/>
            <person name="Peters L."/>
            <person name="Ovchinnikova G."/>
            <person name="Teshima H."/>
            <person name="Kyrpides N."/>
            <person name="Mavromatis K."/>
            <person name="Ivanova N."/>
            <person name="Brettin T."/>
            <person name="Detter J.C."/>
            <person name="Han C."/>
            <person name="Larimer F."/>
            <person name="Land M."/>
            <person name="Hauser L."/>
            <person name="Markowitz V."/>
            <person name="Cheng J.-F."/>
            <person name="Hugenholtz P."/>
            <person name="Woyke T."/>
            <person name="Wu D."/>
            <person name="Brambilla E."/>
            <person name="Klenk H.-P."/>
            <person name="Eisen J.A."/>
        </authorList>
    </citation>
    <scope>NUCLEOTIDE SEQUENCE</scope>
    <source>
        <strain evidence="6">DSM 6220</strain>
    </source>
</reference>
<dbReference type="InterPro" id="IPR023772">
    <property type="entry name" value="DNA-bd_HTH_TetR-type_CS"/>
</dbReference>
<dbReference type="Gene3D" id="1.10.357.10">
    <property type="entry name" value="Tetracycline Repressor, domain 2"/>
    <property type="match status" value="1"/>
</dbReference>
<keyword evidence="7" id="KW-1185">Reference proteome</keyword>
<dbReference type="InterPro" id="IPR001647">
    <property type="entry name" value="HTH_TetR"/>
</dbReference>
<dbReference type="Gene3D" id="1.10.10.60">
    <property type="entry name" value="Homeodomain-like"/>
    <property type="match status" value="1"/>
</dbReference>